<comment type="caution">
    <text evidence="2">The sequence shown here is derived from an EMBL/GenBank/DDBJ whole genome shotgun (WGS) entry which is preliminary data.</text>
</comment>
<reference evidence="2 3" key="1">
    <citation type="submission" date="2019-03" db="EMBL/GenBank/DDBJ databases">
        <title>Genomic Encyclopedia of Type Strains, Phase IV (KMG-IV): sequencing the most valuable type-strain genomes for metagenomic binning, comparative biology and taxonomic classification.</title>
        <authorList>
            <person name="Goeker M."/>
        </authorList>
    </citation>
    <scope>NUCLEOTIDE SEQUENCE [LARGE SCALE GENOMIC DNA]</scope>
    <source>
        <strain evidence="2 3">DSM 19377</strain>
    </source>
</reference>
<evidence type="ECO:0000256" key="1">
    <source>
        <dbReference type="SAM" id="Phobius"/>
    </source>
</evidence>
<sequence>MRRTGRASTGVVTGCYVFSQCTYVRQKGYCLLHFFAALRQNEVEEHLYFLINRKKVIPQSAFRFGNNPLKSFFYFLYPNLADILLPLSMIFCFKQAMRSSLIRMLGPETLMAAITLPR</sequence>
<proteinExistence type="predicted"/>
<protein>
    <submittedName>
        <fullName evidence="2">Uncharacterized protein</fullName>
    </submittedName>
</protein>
<accession>A0A4R2NDW5</accession>
<dbReference type="EMBL" id="SLXK01000065">
    <property type="protein sequence ID" value="TCP19288.1"/>
    <property type="molecule type" value="Genomic_DNA"/>
</dbReference>
<name>A0A4R2NDW5_9BACL</name>
<feature type="transmembrane region" description="Helical" evidence="1">
    <location>
        <begin position="72"/>
        <end position="93"/>
    </location>
</feature>
<gene>
    <name evidence="2" type="ORF">EV207_1654</name>
</gene>
<dbReference type="Proteomes" id="UP000295416">
    <property type="component" value="Unassembled WGS sequence"/>
</dbReference>
<keyword evidence="3" id="KW-1185">Reference proteome</keyword>
<evidence type="ECO:0000313" key="3">
    <source>
        <dbReference type="Proteomes" id="UP000295416"/>
    </source>
</evidence>
<keyword evidence="1" id="KW-0472">Membrane</keyword>
<organism evidence="2 3">
    <name type="scientific">Scopulibacillus darangshiensis</name>
    <dbReference type="NCBI Taxonomy" id="442528"/>
    <lineage>
        <taxon>Bacteria</taxon>
        <taxon>Bacillati</taxon>
        <taxon>Bacillota</taxon>
        <taxon>Bacilli</taxon>
        <taxon>Bacillales</taxon>
        <taxon>Sporolactobacillaceae</taxon>
        <taxon>Scopulibacillus</taxon>
    </lineage>
</organism>
<keyword evidence="1" id="KW-1133">Transmembrane helix</keyword>
<dbReference type="AlphaFoldDB" id="A0A4R2NDW5"/>
<keyword evidence="1" id="KW-0812">Transmembrane</keyword>
<evidence type="ECO:0000313" key="2">
    <source>
        <dbReference type="EMBL" id="TCP19288.1"/>
    </source>
</evidence>